<dbReference type="AlphaFoldDB" id="A0A067QCG3"/>
<protein>
    <recommendedName>
        <fullName evidence="3">C3H1-type domain-containing protein</fullName>
    </recommendedName>
</protein>
<feature type="compositionally biased region" description="Polar residues" evidence="2">
    <location>
        <begin position="338"/>
        <end position="350"/>
    </location>
</feature>
<evidence type="ECO:0000256" key="1">
    <source>
        <dbReference type="PROSITE-ProRule" id="PRU00723"/>
    </source>
</evidence>
<keyword evidence="5" id="KW-1185">Reference proteome</keyword>
<evidence type="ECO:0000259" key="3">
    <source>
        <dbReference type="PROSITE" id="PS50103"/>
    </source>
</evidence>
<feature type="compositionally biased region" description="Basic residues" evidence="2">
    <location>
        <begin position="386"/>
        <end position="398"/>
    </location>
</feature>
<evidence type="ECO:0000313" key="4">
    <source>
        <dbReference type="EMBL" id="KDQ60276.1"/>
    </source>
</evidence>
<feature type="region of interest" description="Disordered" evidence="2">
    <location>
        <begin position="336"/>
        <end position="359"/>
    </location>
</feature>
<dbReference type="Gene3D" id="3.30.1370.210">
    <property type="match status" value="1"/>
</dbReference>
<gene>
    <name evidence="4" type="ORF">JAAARDRAFT_601597</name>
</gene>
<keyword evidence="1" id="KW-0862">Zinc</keyword>
<feature type="region of interest" description="Disordered" evidence="2">
    <location>
        <begin position="386"/>
        <end position="429"/>
    </location>
</feature>
<dbReference type="InterPro" id="IPR000571">
    <property type="entry name" value="Znf_CCCH"/>
</dbReference>
<dbReference type="PROSITE" id="PS50103">
    <property type="entry name" value="ZF_C3H1"/>
    <property type="match status" value="2"/>
</dbReference>
<name>A0A067QCG3_9AGAM</name>
<evidence type="ECO:0000313" key="5">
    <source>
        <dbReference type="Proteomes" id="UP000027265"/>
    </source>
</evidence>
<proteinExistence type="predicted"/>
<dbReference type="GO" id="GO:0008270">
    <property type="term" value="F:zinc ion binding"/>
    <property type="evidence" value="ECO:0007669"/>
    <property type="project" value="UniProtKB-KW"/>
</dbReference>
<accession>A0A067QCG3</accession>
<reference evidence="5" key="1">
    <citation type="journal article" date="2014" name="Proc. Natl. Acad. Sci. U.S.A.">
        <title>Extensive sampling of basidiomycete genomes demonstrates inadequacy of the white-rot/brown-rot paradigm for wood decay fungi.</title>
        <authorList>
            <person name="Riley R."/>
            <person name="Salamov A.A."/>
            <person name="Brown D.W."/>
            <person name="Nagy L.G."/>
            <person name="Floudas D."/>
            <person name="Held B.W."/>
            <person name="Levasseur A."/>
            <person name="Lombard V."/>
            <person name="Morin E."/>
            <person name="Otillar R."/>
            <person name="Lindquist E.A."/>
            <person name="Sun H."/>
            <person name="LaButti K.M."/>
            <person name="Schmutz J."/>
            <person name="Jabbour D."/>
            <person name="Luo H."/>
            <person name="Baker S.E."/>
            <person name="Pisabarro A.G."/>
            <person name="Walton J.D."/>
            <person name="Blanchette R.A."/>
            <person name="Henrissat B."/>
            <person name="Martin F."/>
            <person name="Cullen D."/>
            <person name="Hibbett D.S."/>
            <person name="Grigoriev I.V."/>
        </authorList>
    </citation>
    <scope>NUCLEOTIDE SEQUENCE [LARGE SCALE GENOMIC DNA]</scope>
    <source>
        <strain evidence="5">MUCL 33604</strain>
    </source>
</reference>
<feature type="compositionally biased region" description="Polar residues" evidence="2">
    <location>
        <begin position="420"/>
        <end position="429"/>
    </location>
</feature>
<feature type="region of interest" description="Disordered" evidence="2">
    <location>
        <begin position="139"/>
        <end position="198"/>
    </location>
</feature>
<feature type="zinc finger region" description="C3H1-type" evidence="1">
    <location>
        <begin position="101"/>
        <end position="128"/>
    </location>
</feature>
<dbReference type="EMBL" id="KL197714">
    <property type="protein sequence ID" value="KDQ60276.1"/>
    <property type="molecule type" value="Genomic_DNA"/>
</dbReference>
<dbReference type="HOGENOM" id="CLU_639451_0_0_1"/>
<organism evidence="4 5">
    <name type="scientific">Jaapia argillacea MUCL 33604</name>
    <dbReference type="NCBI Taxonomy" id="933084"/>
    <lineage>
        <taxon>Eukaryota</taxon>
        <taxon>Fungi</taxon>
        <taxon>Dikarya</taxon>
        <taxon>Basidiomycota</taxon>
        <taxon>Agaricomycotina</taxon>
        <taxon>Agaricomycetes</taxon>
        <taxon>Agaricomycetidae</taxon>
        <taxon>Jaapiales</taxon>
        <taxon>Jaapiaceae</taxon>
        <taxon>Jaapia</taxon>
    </lineage>
</organism>
<sequence>MELASARNQSLQAGSVTKICPEHLRGRCKKDDHLSSLPPNPPVYIDRFNRQRTIDTFVKGNKFPAEPTPLIVPLPRKPDPLKSTLQILEKQVDSLSNSRGGKSAEICHRFTRGACPHGRRCDRIHPGFKTRASYLRLSEEVSPDCRDPPPPYTADDPRKGGNHAVEDGNSAPRQASQQSKNAQPHQSVESSPAVSHQIQNRNTDKTQFCLDFLVNKCSKGQKCDRIHPAEGPVASSHAPHPSETSLGLKTMRVESGSTSPLLNRRDLTLAPKSQNAGRGPLRLGVALPRQIEVIPSSLATIPAEGKPIQSRPMESHKISPPPTIDVEDKLVQALGPQQKGSVQAQSTPASRATRPPPEKWEHMESLTWSIFETGEDVTVKLPRQQRWTRHGRNRRRRTAIISRDSPLSDSPTRILGDESSCPSFRPNQE</sequence>
<keyword evidence="1" id="KW-0479">Metal-binding</keyword>
<keyword evidence="1" id="KW-0863">Zinc-finger</keyword>
<dbReference type="Proteomes" id="UP000027265">
    <property type="component" value="Unassembled WGS sequence"/>
</dbReference>
<feature type="compositionally biased region" description="Polar residues" evidence="2">
    <location>
        <begin position="171"/>
        <end position="198"/>
    </location>
</feature>
<feature type="domain" description="C3H1-type" evidence="3">
    <location>
        <begin position="203"/>
        <end position="230"/>
    </location>
</feature>
<feature type="domain" description="C3H1-type" evidence="3">
    <location>
        <begin position="101"/>
        <end position="128"/>
    </location>
</feature>
<dbReference type="SMART" id="SM00356">
    <property type="entry name" value="ZnF_C3H1"/>
    <property type="match status" value="2"/>
</dbReference>
<feature type="zinc finger region" description="C3H1-type" evidence="1">
    <location>
        <begin position="203"/>
        <end position="230"/>
    </location>
</feature>
<evidence type="ECO:0000256" key="2">
    <source>
        <dbReference type="SAM" id="MobiDB-lite"/>
    </source>
</evidence>
<dbReference type="InParanoid" id="A0A067QCG3"/>